<comment type="caution">
    <text evidence="1">The sequence shown here is derived from an EMBL/GenBank/DDBJ whole genome shotgun (WGS) entry which is preliminary data.</text>
</comment>
<accession>A0A2I0JV20</accession>
<sequence>MDQREATSQAHPLQLSEAQIPTGPNWSIISTDAAWTSSKACLSGIIQRPNSPPFLSWFQVSNEDKPLQAEARAALLALSIAKDRVPFDVVGDSVIVGHPDKGGGRQVLSQLTP</sequence>
<organism evidence="1 2">
    <name type="scientific">Punica granatum</name>
    <name type="common">Pomegranate</name>
    <dbReference type="NCBI Taxonomy" id="22663"/>
    <lineage>
        <taxon>Eukaryota</taxon>
        <taxon>Viridiplantae</taxon>
        <taxon>Streptophyta</taxon>
        <taxon>Embryophyta</taxon>
        <taxon>Tracheophyta</taxon>
        <taxon>Spermatophyta</taxon>
        <taxon>Magnoliopsida</taxon>
        <taxon>eudicotyledons</taxon>
        <taxon>Gunneridae</taxon>
        <taxon>Pentapetalae</taxon>
        <taxon>rosids</taxon>
        <taxon>malvids</taxon>
        <taxon>Myrtales</taxon>
        <taxon>Lythraceae</taxon>
        <taxon>Punica</taxon>
    </lineage>
</organism>
<protein>
    <recommendedName>
        <fullName evidence="3">RNase H type-1 domain-containing protein</fullName>
    </recommendedName>
</protein>
<gene>
    <name evidence="1" type="ORF">CRG98_019449</name>
</gene>
<reference evidence="1 2" key="1">
    <citation type="submission" date="2017-11" db="EMBL/GenBank/DDBJ databases">
        <title>De-novo sequencing of pomegranate (Punica granatum L.) genome.</title>
        <authorList>
            <person name="Akparov Z."/>
            <person name="Amiraslanov A."/>
            <person name="Hajiyeva S."/>
            <person name="Abbasov M."/>
            <person name="Kaur K."/>
            <person name="Hamwieh A."/>
            <person name="Solovyev V."/>
            <person name="Salamov A."/>
            <person name="Braich B."/>
            <person name="Kosarev P."/>
            <person name="Mahmoud A."/>
            <person name="Hajiyev E."/>
            <person name="Babayeva S."/>
            <person name="Izzatullayeva V."/>
            <person name="Mammadov A."/>
            <person name="Mammadov A."/>
            <person name="Sharifova S."/>
            <person name="Ojaghi J."/>
            <person name="Eynullazada K."/>
            <person name="Bayramov B."/>
            <person name="Abdulazimova A."/>
            <person name="Shahmuradov I."/>
        </authorList>
    </citation>
    <scope>NUCLEOTIDE SEQUENCE [LARGE SCALE GENOMIC DNA]</scope>
    <source>
        <strain evidence="2">cv. AG2017</strain>
        <tissue evidence="1">Leaf</tissue>
    </source>
</reference>
<dbReference type="AlphaFoldDB" id="A0A2I0JV20"/>
<name>A0A2I0JV20_PUNGR</name>
<evidence type="ECO:0000313" key="2">
    <source>
        <dbReference type="Proteomes" id="UP000233551"/>
    </source>
</evidence>
<evidence type="ECO:0008006" key="3">
    <source>
        <dbReference type="Google" id="ProtNLM"/>
    </source>
</evidence>
<dbReference type="EMBL" id="PGOL01001184">
    <property type="protein sequence ID" value="PKI60158.1"/>
    <property type="molecule type" value="Genomic_DNA"/>
</dbReference>
<keyword evidence="2" id="KW-1185">Reference proteome</keyword>
<dbReference type="Proteomes" id="UP000233551">
    <property type="component" value="Unassembled WGS sequence"/>
</dbReference>
<evidence type="ECO:0000313" key="1">
    <source>
        <dbReference type="EMBL" id="PKI60158.1"/>
    </source>
</evidence>
<proteinExistence type="predicted"/>